<reference evidence="1" key="1">
    <citation type="journal article" date="2015" name="Environ. Microbiol.">
        <title>Pressure adaptation is linked to thermal adaptation in salt-saturated marine habitats.</title>
        <authorList>
            <consortium name="The MAMBA Consortium"/>
            <person name="Alcaide M."/>
            <person name="Stogios P.J."/>
            <person name="Lafraya A."/>
            <person name="Tchigvintsev A."/>
            <person name="Flick R."/>
            <person name="Bargiela R."/>
            <person name="Chernikova T.N."/>
            <person name="Reva O.N."/>
            <person name="Hai T."/>
            <person name="Leggewie C.C."/>
            <person name="Katzke N."/>
            <person name="La Cono V."/>
            <person name="Matesanz R."/>
            <person name="Jebbar M."/>
            <person name="Jaeger K.E."/>
            <person name="Yakimov M.M."/>
            <person name="Yakunin A.F."/>
            <person name="Golyshin P.N."/>
            <person name="Golyshina O.V."/>
            <person name="Savchenko A."/>
            <person name="Ferrer M."/>
        </authorList>
    </citation>
    <scope>NUCLEOTIDE SEQUENCE</scope>
</reference>
<protein>
    <recommendedName>
        <fullName evidence="2">ATP synthase F1 subunit delta</fullName>
    </recommendedName>
</protein>
<dbReference type="Pfam" id="PF14101">
    <property type="entry name" value="DUF4275"/>
    <property type="match status" value="1"/>
</dbReference>
<dbReference type="EMBL" id="KF831418">
    <property type="protein sequence ID" value="AJG38072.1"/>
    <property type="molecule type" value="Genomic_DNA"/>
</dbReference>
<dbReference type="AlphaFoldDB" id="A0A0B5KH52"/>
<accession>A0A0B5KH52</accession>
<dbReference type="InterPro" id="IPR025454">
    <property type="entry name" value="DUF4275"/>
</dbReference>
<sequence length="145" mass="16988">MELFHQLARRNIKIRKQSGFGAQWRQQWEKVFAGHLTVEEKQHIHLHNRNGVNGYLWHVFSYGMRGCFTGEEAEMAFDQEEKTCCYLFFQHGDDAFTVEDASGLKAADLAAENDKIDLYVVDSEFNWTFVMTHESGWLGPYFSRR</sequence>
<proteinExistence type="predicted"/>
<organism evidence="1">
    <name type="scientific">Geobacillus sp. enrichment culture clone fosmid MGS-MG1</name>
    <dbReference type="NCBI Taxonomy" id="1549354"/>
    <lineage>
        <taxon>Bacteria</taxon>
        <taxon>Bacillati</taxon>
        <taxon>Bacillota</taxon>
        <taxon>Bacilli</taxon>
        <taxon>Bacillales</taxon>
        <taxon>Anoxybacillaceae</taxon>
        <taxon>Geobacillus</taxon>
        <taxon>environmental samples</taxon>
    </lineage>
</organism>
<evidence type="ECO:0008006" key="2">
    <source>
        <dbReference type="Google" id="ProtNLM"/>
    </source>
</evidence>
<evidence type="ECO:0000313" key="1">
    <source>
        <dbReference type="EMBL" id="AJG38072.1"/>
    </source>
</evidence>
<name>A0A0B5KH52_9BACL</name>